<dbReference type="AlphaFoldDB" id="A0A814V5C0"/>
<dbReference type="EMBL" id="CAJNRE010019304">
    <property type="protein sequence ID" value="CAF2192833.1"/>
    <property type="molecule type" value="Genomic_DNA"/>
</dbReference>
<organism evidence="7 9">
    <name type="scientific">Rotaria magnacalcarata</name>
    <dbReference type="NCBI Taxonomy" id="392030"/>
    <lineage>
        <taxon>Eukaryota</taxon>
        <taxon>Metazoa</taxon>
        <taxon>Spiralia</taxon>
        <taxon>Gnathifera</taxon>
        <taxon>Rotifera</taxon>
        <taxon>Eurotatoria</taxon>
        <taxon>Bdelloidea</taxon>
        <taxon>Philodinida</taxon>
        <taxon>Philodinidae</taxon>
        <taxon>Rotaria</taxon>
    </lineage>
</organism>
<evidence type="ECO:0000256" key="3">
    <source>
        <dbReference type="ARBA" id="ARBA00022517"/>
    </source>
</evidence>
<dbReference type="GO" id="GO:0030490">
    <property type="term" value="P:maturation of SSU-rRNA"/>
    <property type="evidence" value="ECO:0007669"/>
    <property type="project" value="TreeGrafter"/>
</dbReference>
<comment type="function">
    <text evidence="6">Involved in nucleolar processing of pre-18S ribosomal RNA. Has a role in the nuclear export of 40S pre-ribosomal subunit to the cytoplasm.</text>
</comment>
<dbReference type="Proteomes" id="UP000663824">
    <property type="component" value="Unassembled WGS sequence"/>
</dbReference>
<evidence type="ECO:0000313" key="7">
    <source>
        <dbReference type="EMBL" id="CAF1186494.1"/>
    </source>
</evidence>
<comment type="subcellular location">
    <subcellularLocation>
        <location evidence="1">Nucleus</location>
        <location evidence="1">Nucleolus</location>
    </subcellularLocation>
</comment>
<comment type="similarity">
    <text evidence="2">Belongs to the NOP14 family.</text>
</comment>
<accession>A0A814V5C0</accession>
<dbReference type="GO" id="GO:0032040">
    <property type="term" value="C:small-subunit processome"/>
    <property type="evidence" value="ECO:0007669"/>
    <property type="project" value="InterPro"/>
</dbReference>
<keyword evidence="5" id="KW-0539">Nucleus</keyword>
<evidence type="ECO:0000256" key="2">
    <source>
        <dbReference type="ARBA" id="ARBA00007466"/>
    </source>
</evidence>
<dbReference type="InterPro" id="IPR007276">
    <property type="entry name" value="Nop14"/>
</dbReference>
<dbReference type="PANTHER" id="PTHR23183">
    <property type="entry name" value="NOP14"/>
    <property type="match status" value="1"/>
</dbReference>
<reference evidence="7" key="1">
    <citation type="submission" date="2021-02" db="EMBL/GenBank/DDBJ databases">
        <authorList>
            <person name="Nowell W R."/>
        </authorList>
    </citation>
    <scope>NUCLEOTIDE SEQUENCE</scope>
</reference>
<gene>
    <name evidence="7" type="ORF">CJN711_LOCUS11279</name>
    <name evidence="8" type="ORF">MBJ925_LOCUS34968</name>
</gene>
<evidence type="ECO:0000256" key="4">
    <source>
        <dbReference type="ARBA" id="ARBA00022552"/>
    </source>
</evidence>
<proteinExistence type="inferred from homology"/>
<dbReference type="EMBL" id="CAJNOV010004784">
    <property type="protein sequence ID" value="CAF1186494.1"/>
    <property type="molecule type" value="Genomic_DNA"/>
</dbReference>
<name>A0A814V5C0_9BILA</name>
<comment type="caution">
    <text evidence="7">The sequence shown here is derived from an EMBL/GenBank/DDBJ whole genome shotgun (WGS) entry which is preliminary data.</text>
</comment>
<evidence type="ECO:0000256" key="1">
    <source>
        <dbReference type="ARBA" id="ARBA00004604"/>
    </source>
</evidence>
<sequence>MSDYRTWVSQTVDLIRVHLTNYELFVQNKGHLKAQIVMFGNTERSATLQQQLKDLNKKIDDVLKDIVTGAKLLQQLEIENNTNQEATNKRKSKAHVDTANKVNPFDLHVNPCRHGVLDKRCSYAKCGQPLKSPSRCVEKRKRTLLKELNSLLIRNTLIDNCLDENDATLSQAM</sequence>
<evidence type="ECO:0000256" key="5">
    <source>
        <dbReference type="ARBA" id="ARBA00023242"/>
    </source>
</evidence>
<dbReference type="PANTHER" id="PTHR23183:SF0">
    <property type="entry name" value="NUCLEOLAR PROTEIN 14"/>
    <property type="match status" value="1"/>
</dbReference>
<dbReference type="Proteomes" id="UP000663855">
    <property type="component" value="Unassembled WGS sequence"/>
</dbReference>
<evidence type="ECO:0000313" key="9">
    <source>
        <dbReference type="Proteomes" id="UP000663855"/>
    </source>
</evidence>
<keyword evidence="3" id="KW-0690">Ribosome biogenesis</keyword>
<keyword evidence="4" id="KW-0698">rRNA processing</keyword>
<evidence type="ECO:0000313" key="8">
    <source>
        <dbReference type="EMBL" id="CAF2192833.1"/>
    </source>
</evidence>
<dbReference type="GO" id="GO:0030692">
    <property type="term" value="C:Noc4p-Nop14p complex"/>
    <property type="evidence" value="ECO:0007669"/>
    <property type="project" value="TreeGrafter"/>
</dbReference>
<evidence type="ECO:0000256" key="6">
    <source>
        <dbReference type="ARBA" id="ARBA00024695"/>
    </source>
</evidence>
<protein>
    <submittedName>
        <fullName evidence="7">Uncharacterized protein</fullName>
    </submittedName>
</protein>
<dbReference type="Pfam" id="PF04147">
    <property type="entry name" value="Nop14"/>
    <property type="match status" value="1"/>
</dbReference>